<accession>A0A849HAP9</accession>
<name>A0A849HAP9_9MICO</name>
<evidence type="ECO:0000313" key="1">
    <source>
        <dbReference type="EMBL" id="NNM44488.1"/>
    </source>
</evidence>
<gene>
    <name evidence="1" type="ORF">HJG52_00500</name>
</gene>
<dbReference type="EMBL" id="JABEPQ010000001">
    <property type="protein sequence ID" value="NNM44488.1"/>
    <property type="molecule type" value="Genomic_DNA"/>
</dbReference>
<dbReference type="PIRSF" id="PIRSF001439">
    <property type="entry name" value="CryM"/>
    <property type="match status" value="1"/>
</dbReference>
<dbReference type="PANTHER" id="PTHR13812">
    <property type="entry name" value="KETIMINE REDUCTASE MU-CRYSTALLIN"/>
    <property type="match status" value="1"/>
</dbReference>
<dbReference type="SUPFAM" id="SSF51735">
    <property type="entry name" value="NAD(P)-binding Rossmann-fold domains"/>
    <property type="match status" value="1"/>
</dbReference>
<evidence type="ECO:0000313" key="2">
    <source>
        <dbReference type="Proteomes" id="UP000588586"/>
    </source>
</evidence>
<dbReference type="Gene3D" id="3.30.1780.10">
    <property type="entry name" value="ornithine cyclodeaminase, domain 1"/>
    <property type="match status" value="1"/>
</dbReference>
<dbReference type="Gene3D" id="3.40.50.720">
    <property type="entry name" value="NAD(P)-binding Rossmann-like Domain"/>
    <property type="match status" value="1"/>
</dbReference>
<comment type="caution">
    <text evidence="1">The sequence shown here is derived from an EMBL/GenBank/DDBJ whole genome shotgun (WGS) entry which is preliminary data.</text>
</comment>
<dbReference type="InterPro" id="IPR003462">
    <property type="entry name" value="ODC_Mu_crystall"/>
</dbReference>
<protein>
    <submittedName>
        <fullName evidence="1">Ornithine cyclodeaminase family protein</fullName>
    </submittedName>
</protein>
<sequence>MRVLTEADIERLLPSPARAVELAREALLAIADGEAQVPPKPTVRLGGQAGAGAFANAMPAAYPERNLLGCKWISIVPDNVERGLPTASGLVVVNDAVTGMPRAVLPAGGLTALRTAAVTGACVAALADPGEPVAVLGAGVQVRSHLRVLETLGHTDVTVWARRPQALDELVAWAATEAPQVTITRAPTRAAAAGAARVVVTALAIGAPGLHLDPSWVRDDALLLPLDYSSCVGPALARTATLVADHPEQFEALRLAGSLGPDYPGASGPTGSLLTGPRHEGRVVCQNLGNGLVDLVVADAVATAAETQGAGHVVDT</sequence>
<dbReference type="InterPro" id="IPR023401">
    <property type="entry name" value="ODC_N"/>
</dbReference>
<proteinExistence type="predicted"/>
<dbReference type="Proteomes" id="UP000588586">
    <property type="component" value="Unassembled WGS sequence"/>
</dbReference>
<dbReference type="Pfam" id="PF02423">
    <property type="entry name" value="OCD_Mu_crystall"/>
    <property type="match status" value="1"/>
</dbReference>
<dbReference type="InterPro" id="IPR036291">
    <property type="entry name" value="NAD(P)-bd_dom_sf"/>
</dbReference>
<keyword evidence="2" id="KW-1185">Reference proteome</keyword>
<dbReference type="RefSeq" id="WP_171241634.1">
    <property type="nucleotide sequence ID" value="NZ_JABEPQ010000001.1"/>
</dbReference>
<dbReference type="GO" id="GO:0005737">
    <property type="term" value="C:cytoplasm"/>
    <property type="evidence" value="ECO:0007669"/>
    <property type="project" value="TreeGrafter"/>
</dbReference>
<reference evidence="1 2" key="1">
    <citation type="submission" date="2020-04" db="EMBL/GenBank/DDBJ databases">
        <title>Knoellia sp. isolate from air conditioner.</title>
        <authorList>
            <person name="Chea S."/>
            <person name="Kim D.-U."/>
        </authorList>
    </citation>
    <scope>NUCLEOTIDE SEQUENCE [LARGE SCALE GENOMIC DNA]</scope>
    <source>
        <strain evidence="1 2">DB2414S</strain>
    </source>
</reference>
<dbReference type="AlphaFoldDB" id="A0A849HAP9"/>
<dbReference type="PANTHER" id="PTHR13812:SF19">
    <property type="entry name" value="KETIMINE REDUCTASE MU-CRYSTALLIN"/>
    <property type="match status" value="1"/>
</dbReference>
<organism evidence="1 2">
    <name type="scientific">Knoellia koreensis</name>
    <dbReference type="NCBI Taxonomy" id="2730921"/>
    <lineage>
        <taxon>Bacteria</taxon>
        <taxon>Bacillati</taxon>
        <taxon>Actinomycetota</taxon>
        <taxon>Actinomycetes</taxon>
        <taxon>Micrococcales</taxon>
        <taxon>Intrasporangiaceae</taxon>
        <taxon>Knoellia</taxon>
    </lineage>
</organism>